<accession>A0A5B0RSQ8</accession>
<organism evidence="2 4">
    <name type="scientific">Puccinia graminis f. sp. tritici</name>
    <dbReference type="NCBI Taxonomy" id="56615"/>
    <lineage>
        <taxon>Eukaryota</taxon>
        <taxon>Fungi</taxon>
        <taxon>Dikarya</taxon>
        <taxon>Basidiomycota</taxon>
        <taxon>Pucciniomycotina</taxon>
        <taxon>Pucciniomycetes</taxon>
        <taxon>Pucciniales</taxon>
        <taxon>Pucciniaceae</taxon>
        <taxon>Puccinia</taxon>
    </lineage>
</organism>
<name>A0A5B0RSQ8_PUCGR</name>
<keyword evidence="3" id="KW-1185">Reference proteome</keyword>
<dbReference type="AlphaFoldDB" id="A0A5B0RSQ8"/>
<evidence type="ECO:0000313" key="4">
    <source>
        <dbReference type="Proteomes" id="UP000325313"/>
    </source>
</evidence>
<evidence type="ECO:0000313" key="1">
    <source>
        <dbReference type="EMBL" id="KAA1066357.1"/>
    </source>
</evidence>
<reference evidence="3 4" key="1">
    <citation type="submission" date="2019-05" db="EMBL/GenBank/DDBJ databases">
        <title>Emergence of the Ug99 lineage of the wheat stem rust pathogen through somatic hybridization.</title>
        <authorList>
            <person name="Li F."/>
            <person name="Upadhyaya N.M."/>
            <person name="Sperschneider J."/>
            <person name="Matny O."/>
            <person name="Nguyen-Phuc H."/>
            <person name="Mago R."/>
            <person name="Raley C."/>
            <person name="Miller M.E."/>
            <person name="Silverstein K.A.T."/>
            <person name="Henningsen E."/>
            <person name="Hirsch C.D."/>
            <person name="Visser B."/>
            <person name="Pretorius Z.A."/>
            <person name="Steffenson B.J."/>
            <person name="Schwessinger B."/>
            <person name="Dodds P.N."/>
            <person name="Figueroa M."/>
        </authorList>
    </citation>
    <scope>NUCLEOTIDE SEQUENCE [LARGE SCALE GENOMIC DNA]</scope>
    <source>
        <strain evidence="1">21-0</strain>
        <strain evidence="2 4">Ug99</strain>
    </source>
</reference>
<sequence length="64" mass="7342">MYTTGAVLEMALRRLDPALQVEEQQHRRWPGLKAKSVEPTALSSSSWLDAPCKFMRRVSINLNR</sequence>
<dbReference type="EMBL" id="VSWC01000196">
    <property type="protein sequence ID" value="KAA1066357.1"/>
    <property type="molecule type" value="Genomic_DNA"/>
</dbReference>
<dbReference type="EMBL" id="VDEP01000142">
    <property type="protein sequence ID" value="KAA1128318.1"/>
    <property type="molecule type" value="Genomic_DNA"/>
</dbReference>
<dbReference type="Proteomes" id="UP000325313">
    <property type="component" value="Unassembled WGS sequence"/>
</dbReference>
<gene>
    <name evidence="1" type="ORF">PGT21_029102</name>
    <name evidence="2" type="ORF">PGTUg99_006744</name>
</gene>
<proteinExistence type="predicted"/>
<comment type="caution">
    <text evidence="2">The sequence shown here is derived from an EMBL/GenBank/DDBJ whole genome shotgun (WGS) entry which is preliminary data.</text>
</comment>
<evidence type="ECO:0000313" key="3">
    <source>
        <dbReference type="Proteomes" id="UP000324748"/>
    </source>
</evidence>
<dbReference type="Proteomes" id="UP000324748">
    <property type="component" value="Unassembled WGS sequence"/>
</dbReference>
<protein>
    <submittedName>
        <fullName evidence="2">Uncharacterized protein</fullName>
    </submittedName>
</protein>
<evidence type="ECO:0000313" key="2">
    <source>
        <dbReference type="EMBL" id="KAA1128318.1"/>
    </source>
</evidence>